<feature type="compositionally biased region" description="Basic and acidic residues" evidence="1">
    <location>
        <begin position="1"/>
        <end position="20"/>
    </location>
</feature>
<comment type="caution">
    <text evidence="2">The sequence shown here is derived from an EMBL/GenBank/DDBJ whole genome shotgun (WGS) entry which is preliminary data.</text>
</comment>
<gene>
    <name evidence="2" type="ORF">F2Q69_00036081</name>
</gene>
<feature type="region of interest" description="Disordered" evidence="1">
    <location>
        <begin position="1"/>
        <end position="54"/>
    </location>
</feature>
<dbReference type="Proteomes" id="UP000712600">
    <property type="component" value="Unassembled WGS sequence"/>
</dbReference>
<sequence>MKGGKKEEDGRRGGDGRGGGDDILGSDGKSHIQHNNSLPTVTPSLPLPSPPLAT</sequence>
<proteinExistence type="predicted"/>
<evidence type="ECO:0000256" key="1">
    <source>
        <dbReference type="SAM" id="MobiDB-lite"/>
    </source>
</evidence>
<reference evidence="2" key="1">
    <citation type="submission" date="2019-12" db="EMBL/GenBank/DDBJ databases">
        <title>Genome sequencing and annotation of Brassica cretica.</title>
        <authorList>
            <person name="Studholme D.J."/>
            <person name="Sarris P."/>
        </authorList>
    </citation>
    <scope>NUCLEOTIDE SEQUENCE</scope>
    <source>
        <strain evidence="2">PFS-109/04</strain>
        <tissue evidence="2">Leaf</tissue>
    </source>
</reference>
<dbReference type="AlphaFoldDB" id="A0A8S9SKG9"/>
<evidence type="ECO:0000313" key="2">
    <source>
        <dbReference type="EMBL" id="KAF3600490.1"/>
    </source>
</evidence>
<organism evidence="2 3">
    <name type="scientific">Brassica cretica</name>
    <name type="common">Mustard</name>
    <dbReference type="NCBI Taxonomy" id="69181"/>
    <lineage>
        <taxon>Eukaryota</taxon>
        <taxon>Viridiplantae</taxon>
        <taxon>Streptophyta</taxon>
        <taxon>Embryophyta</taxon>
        <taxon>Tracheophyta</taxon>
        <taxon>Spermatophyta</taxon>
        <taxon>Magnoliopsida</taxon>
        <taxon>eudicotyledons</taxon>
        <taxon>Gunneridae</taxon>
        <taxon>Pentapetalae</taxon>
        <taxon>rosids</taxon>
        <taxon>malvids</taxon>
        <taxon>Brassicales</taxon>
        <taxon>Brassicaceae</taxon>
        <taxon>Brassiceae</taxon>
        <taxon>Brassica</taxon>
    </lineage>
</organism>
<accession>A0A8S9SKG9</accession>
<name>A0A8S9SKG9_BRACR</name>
<evidence type="ECO:0000313" key="3">
    <source>
        <dbReference type="Proteomes" id="UP000712600"/>
    </source>
</evidence>
<dbReference type="EMBL" id="QGKX02000004">
    <property type="protein sequence ID" value="KAF3600490.1"/>
    <property type="molecule type" value="Genomic_DNA"/>
</dbReference>
<feature type="compositionally biased region" description="Pro residues" evidence="1">
    <location>
        <begin position="45"/>
        <end position="54"/>
    </location>
</feature>
<protein>
    <submittedName>
        <fullName evidence="2">Uncharacterized protein</fullName>
    </submittedName>
</protein>